<evidence type="ECO:0000256" key="1">
    <source>
        <dbReference type="SAM" id="Phobius"/>
    </source>
</evidence>
<sequence>MPFVVINGFDFSYGGAIGPCTGFLCVIGLVGIKAAQTTASHEWRDDRMHVHLIPGSRVIAIGQSEVSAHNKRLDAGIARATRLGDDYVAEEYLKLGNEQGGIFAAEYLPNERAARLDGQQQLCLHILVQIVEPGDVRRAVEHDQVHQLSLVELGKYLFGGTLLGDVALQLHDAGERGHRLKVDRDDLHVILTTTVRHLAPASGGRAQVHHSTNAVQHFELSVDLDQFERASSPPALFLGQPVPTCTEIIDNIRNSCPRVTIIYGSNNNDNIDNEIKNLLNFIYLKITLFLILFLFIDSKLQTYFNTGCNLAIVELNCKQELSLL</sequence>
<dbReference type="AlphaFoldDB" id="A0A6G0SXY4"/>
<name>A0A6G0SXY4_APHGL</name>
<keyword evidence="3" id="KW-1185">Reference proteome</keyword>
<feature type="transmembrane region" description="Helical" evidence="1">
    <location>
        <begin position="278"/>
        <end position="296"/>
    </location>
</feature>
<keyword evidence="1" id="KW-1133">Transmembrane helix</keyword>
<dbReference type="EMBL" id="VYZN01000081">
    <property type="protein sequence ID" value="KAE9523260.1"/>
    <property type="molecule type" value="Genomic_DNA"/>
</dbReference>
<comment type="caution">
    <text evidence="2">The sequence shown here is derived from an EMBL/GenBank/DDBJ whole genome shotgun (WGS) entry which is preliminary data.</text>
</comment>
<evidence type="ECO:0000313" key="3">
    <source>
        <dbReference type="Proteomes" id="UP000475862"/>
    </source>
</evidence>
<keyword evidence="1" id="KW-0812">Transmembrane</keyword>
<keyword evidence="1" id="KW-0472">Membrane</keyword>
<protein>
    <submittedName>
        <fullName evidence="2">Uncharacterized protein</fullName>
    </submittedName>
</protein>
<accession>A0A6G0SXY4</accession>
<proteinExistence type="predicted"/>
<evidence type="ECO:0000313" key="2">
    <source>
        <dbReference type="EMBL" id="KAE9523260.1"/>
    </source>
</evidence>
<reference evidence="2 3" key="1">
    <citation type="submission" date="2019-08" db="EMBL/GenBank/DDBJ databases">
        <title>The genome of the soybean aphid Biotype 1, its phylome, world population structure and adaptation to the North American continent.</title>
        <authorList>
            <person name="Giordano R."/>
            <person name="Donthu R.K."/>
            <person name="Hernandez A.G."/>
            <person name="Wright C.L."/>
            <person name="Zimin A.V."/>
        </authorList>
    </citation>
    <scope>NUCLEOTIDE SEQUENCE [LARGE SCALE GENOMIC DNA]</scope>
    <source>
        <tissue evidence="2">Whole aphids</tissue>
    </source>
</reference>
<organism evidence="2 3">
    <name type="scientific">Aphis glycines</name>
    <name type="common">Soybean aphid</name>
    <dbReference type="NCBI Taxonomy" id="307491"/>
    <lineage>
        <taxon>Eukaryota</taxon>
        <taxon>Metazoa</taxon>
        <taxon>Ecdysozoa</taxon>
        <taxon>Arthropoda</taxon>
        <taxon>Hexapoda</taxon>
        <taxon>Insecta</taxon>
        <taxon>Pterygota</taxon>
        <taxon>Neoptera</taxon>
        <taxon>Paraneoptera</taxon>
        <taxon>Hemiptera</taxon>
        <taxon>Sternorrhyncha</taxon>
        <taxon>Aphidomorpha</taxon>
        <taxon>Aphidoidea</taxon>
        <taxon>Aphididae</taxon>
        <taxon>Aphidini</taxon>
        <taxon>Aphis</taxon>
        <taxon>Aphis</taxon>
    </lineage>
</organism>
<dbReference type="Proteomes" id="UP000475862">
    <property type="component" value="Unassembled WGS sequence"/>
</dbReference>
<feature type="non-terminal residue" evidence="2">
    <location>
        <position position="324"/>
    </location>
</feature>
<gene>
    <name evidence="2" type="ORF">AGLY_016360</name>
</gene>